<evidence type="ECO:0000256" key="4">
    <source>
        <dbReference type="ARBA" id="ARBA00022825"/>
    </source>
</evidence>
<dbReference type="PANTHER" id="PTHR43806">
    <property type="entry name" value="PEPTIDASE S8"/>
    <property type="match status" value="1"/>
</dbReference>
<reference evidence="12" key="1">
    <citation type="submission" date="2016-06" db="EMBL/GenBank/DDBJ databases">
        <authorList>
            <person name="Varghese N."/>
            <person name="Submissions Spin"/>
        </authorList>
    </citation>
    <scope>NUCLEOTIDE SEQUENCE [LARGE SCALE GENOMIC DNA]</scope>
    <source>
        <strain evidence="12">DSM 43363</strain>
    </source>
</reference>
<evidence type="ECO:0000256" key="8">
    <source>
        <dbReference type="SAM" id="MobiDB-lite"/>
    </source>
</evidence>
<keyword evidence="4 6" id="KW-0720">Serine protease</keyword>
<keyword evidence="2 6" id="KW-0645">Protease</keyword>
<dbReference type="PROSITE" id="PS00136">
    <property type="entry name" value="SUBTILASE_ASP"/>
    <property type="match status" value="1"/>
</dbReference>
<feature type="region of interest" description="Disordered" evidence="8">
    <location>
        <begin position="29"/>
        <end position="56"/>
    </location>
</feature>
<dbReference type="InterPro" id="IPR050131">
    <property type="entry name" value="Peptidase_S8_subtilisin-like"/>
</dbReference>
<dbReference type="PROSITE" id="PS00138">
    <property type="entry name" value="SUBTILASE_SER"/>
    <property type="match status" value="1"/>
</dbReference>
<evidence type="ECO:0000256" key="9">
    <source>
        <dbReference type="SAM" id="SignalP"/>
    </source>
</evidence>
<feature type="active site" description="Charge relay system" evidence="5 6">
    <location>
        <position position="284"/>
    </location>
</feature>
<dbReference type="GO" id="GO:0006508">
    <property type="term" value="P:proteolysis"/>
    <property type="evidence" value="ECO:0007669"/>
    <property type="project" value="UniProtKB-KW"/>
</dbReference>
<sequence length="1301" mass="136767">MSTVQVARLLVAATAGATLVLTSTQIAVASPDSPAPTGDRTPSATSTPKATPEEVGTHRVPLLTGDTVTVTTGADGRSTYAVDAADDPNRSVTFTTQGDGDDLYVIPSDAARYVTAGVLERDLFNVRELVRQGITGTAKSLPVIVTFDGDPTAKALTRQADALPASDNVRTLTSIGGAALSVSTANARQFWDSLEPSANTRSARSVFGKGVEKVWLDRKFKVNLAESVPQVGAPVAWQAGVTGTGMKVGVIDTGIDPTHPDLAGNIAGIANFTPEADGVDRHGHGTHVASTVAGSGAASGGRHKGVAPGAQVLSAKGLDTGGSGQDSWIIASMEWAAAQGADVVNMSLSSPITTDGSDPMSEAVNSLTEATGTLFVVAAGNNYGDMAIGAPGAASSALTVGAVDVNDALAGFSNRGPRYGDAAVKPEMTAPGAAIVAARATGTALGPIVDGQYTRIGGTSMATPHVAGAAALLAQANPDWTPAQLKDALVSATKPGNYAWWQGGTGRLDIPRALNQHVYGPATLNVGRFVSGDQTPSDRKVTYRNTGSTSVTLQLALDVKAFDGKPVPTGSVALSATSVEVPARGSAEVTLTVDPGVGPQGGYGGLLLAKSGDGSVSVRTGVSWYKETATFPVTVRLIGSRGDTPRPQSVGAIRIDNPVDNDPMTQPAYYDTARNGVVTMRLPVGVYDIQVAMTEHEEDIRRATLMTETEFAVTGPAEVTLDARKAVNVRPPTSAPTDMPSVSFGTLRGLADGTVLPFSMLIGGSQYEGYATPTKPVKIGFFEFHNQWTLSEALVDLRVRGGGRLSPDYDLLTVSSHLDGKQRSLPVVFAGAGKPEELAAAGVKGRAALVRIQIPADMTWPWRHVQALNEARAARDAAAAAGAALALVYVDVANAPALLGNSVPSTDDIVALTLSRTEGEALRKRGRTTLTLGGESNPSYVYHLRRDHLDGVPSTPERPVNPKAMVKLETEYHADKPHMFDSIWGVLGPKDPFSSQTTWRFPGPTARTEYVGEGDDLRWLRYIIQVGTTPQGGQEQFWWTSDDYFRQGTRRAPEKWFASPLRVGAIEVTSPVVRENTCGFCRDGDYFIAGQYWLDGTNGHSMTAGSGDSTWKLTRDGVAIPPLATSPRRFQLPTEPGVYRLETSDTAYGLDSVRALAPRTDTVYTFRSKAPQPGRPSGYACPMGTGSCAFQPVLALDHDLNLDLLNRAKAGKPHVFTVTAAPHGLTPDKAKVKGMSVWTSTDGGASWRQAMAVPTGNGRFHVVAGHPTLSRTDGFVWLKVHAWDADGNRTEQVIQRAYALK</sequence>
<dbReference type="Proteomes" id="UP000199343">
    <property type="component" value="Unassembled WGS sequence"/>
</dbReference>
<dbReference type="PRINTS" id="PR00723">
    <property type="entry name" value="SUBTILISIN"/>
</dbReference>
<evidence type="ECO:0000256" key="3">
    <source>
        <dbReference type="ARBA" id="ARBA00022801"/>
    </source>
</evidence>
<evidence type="ECO:0000313" key="12">
    <source>
        <dbReference type="Proteomes" id="UP000199343"/>
    </source>
</evidence>
<proteinExistence type="inferred from homology"/>
<gene>
    <name evidence="11" type="ORF">GA0070608_5625</name>
</gene>
<feature type="active site" description="Charge relay system" evidence="5 6">
    <location>
        <position position="252"/>
    </location>
</feature>
<dbReference type="EMBL" id="FMIC01000002">
    <property type="protein sequence ID" value="SCL73351.1"/>
    <property type="molecule type" value="Genomic_DNA"/>
</dbReference>
<dbReference type="STRING" id="47871.GA0070608_5625"/>
<evidence type="ECO:0000313" key="11">
    <source>
        <dbReference type="EMBL" id="SCL73351.1"/>
    </source>
</evidence>
<evidence type="ECO:0000256" key="2">
    <source>
        <dbReference type="ARBA" id="ARBA00022670"/>
    </source>
</evidence>
<organism evidence="11 12">
    <name type="scientific">Micromonospora peucetia</name>
    <dbReference type="NCBI Taxonomy" id="47871"/>
    <lineage>
        <taxon>Bacteria</taxon>
        <taxon>Bacillati</taxon>
        <taxon>Actinomycetota</taxon>
        <taxon>Actinomycetes</taxon>
        <taxon>Micromonosporales</taxon>
        <taxon>Micromonosporaceae</taxon>
        <taxon>Micromonospora</taxon>
    </lineage>
</organism>
<evidence type="ECO:0000259" key="10">
    <source>
        <dbReference type="Pfam" id="PF00082"/>
    </source>
</evidence>
<evidence type="ECO:0000256" key="7">
    <source>
        <dbReference type="RuleBase" id="RU003355"/>
    </source>
</evidence>
<keyword evidence="9" id="KW-0732">Signal</keyword>
<feature type="domain" description="Peptidase S8/S53" evidence="10">
    <location>
        <begin position="243"/>
        <end position="495"/>
    </location>
</feature>
<protein>
    <submittedName>
        <fullName evidence="11">Serine protease, subtilisin family</fullName>
    </submittedName>
</protein>
<feature type="chain" id="PRO_5008749318" evidence="9">
    <location>
        <begin position="30"/>
        <end position="1301"/>
    </location>
</feature>
<evidence type="ECO:0000256" key="6">
    <source>
        <dbReference type="PROSITE-ProRule" id="PRU01240"/>
    </source>
</evidence>
<dbReference type="InterPro" id="IPR036852">
    <property type="entry name" value="Peptidase_S8/S53_dom_sf"/>
</dbReference>
<evidence type="ECO:0000256" key="1">
    <source>
        <dbReference type="ARBA" id="ARBA00011073"/>
    </source>
</evidence>
<dbReference type="Gene3D" id="3.40.50.200">
    <property type="entry name" value="Peptidase S8/S53 domain"/>
    <property type="match status" value="1"/>
</dbReference>
<evidence type="ECO:0000256" key="5">
    <source>
        <dbReference type="PIRSR" id="PIRSR615500-1"/>
    </source>
</evidence>
<dbReference type="Gene3D" id="3.50.30.30">
    <property type="match status" value="1"/>
</dbReference>
<dbReference type="InterPro" id="IPR023828">
    <property type="entry name" value="Peptidase_S8_Ser-AS"/>
</dbReference>
<feature type="compositionally biased region" description="Low complexity" evidence="8">
    <location>
        <begin position="41"/>
        <end position="50"/>
    </location>
</feature>
<feature type="signal peptide" evidence="9">
    <location>
        <begin position="1"/>
        <end position="29"/>
    </location>
</feature>
<dbReference type="InterPro" id="IPR000209">
    <property type="entry name" value="Peptidase_S8/S53_dom"/>
</dbReference>
<dbReference type="PANTHER" id="PTHR43806:SF65">
    <property type="entry name" value="SERINE PROTEASE APRX"/>
    <property type="match status" value="1"/>
</dbReference>
<dbReference type="InterPro" id="IPR015500">
    <property type="entry name" value="Peptidase_S8_subtilisin-rel"/>
</dbReference>
<keyword evidence="3 6" id="KW-0378">Hydrolase</keyword>
<dbReference type="PROSITE" id="PS51892">
    <property type="entry name" value="SUBTILASE"/>
    <property type="match status" value="1"/>
</dbReference>
<dbReference type="PROSITE" id="PS00137">
    <property type="entry name" value="SUBTILASE_HIS"/>
    <property type="match status" value="1"/>
</dbReference>
<feature type="active site" description="Charge relay system" evidence="5 6">
    <location>
        <position position="460"/>
    </location>
</feature>
<accession>A0A1C6W4C0</accession>
<dbReference type="InterPro" id="IPR022398">
    <property type="entry name" value="Peptidase_S8_His-AS"/>
</dbReference>
<dbReference type="SUPFAM" id="SSF52743">
    <property type="entry name" value="Subtilisin-like"/>
    <property type="match status" value="1"/>
</dbReference>
<dbReference type="Pfam" id="PF00082">
    <property type="entry name" value="Peptidase_S8"/>
    <property type="match status" value="1"/>
</dbReference>
<comment type="similarity">
    <text evidence="1 6 7">Belongs to the peptidase S8 family.</text>
</comment>
<name>A0A1C6W4C0_9ACTN</name>
<dbReference type="InterPro" id="IPR023827">
    <property type="entry name" value="Peptidase_S8_Asp-AS"/>
</dbReference>
<dbReference type="GO" id="GO:0004252">
    <property type="term" value="F:serine-type endopeptidase activity"/>
    <property type="evidence" value="ECO:0007669"/>
    <property type="project" value="UniProtKB-UniRule"/>
</dbReference>